<evidence type="ECO:0000259" key="10">
    <source>
        <dbReference type="PROSITE" id="PS50893"/>
    </source>
</evidence>
<dbReference type="SMART" id="SM00382">
    <property type="entry name" value="AAA"/>
    <property type="match status" value="1"/>
</dbReference>
<evidence type="ECO:0000256" key="2">
    <source>
        <dbReference type="ARBA" id="ARBA00022448"/>
    </source>
</evidence>
<evidence type="ECO:0000256" key="7">
    <source>
        <dbReference type="ARBA" id="ARBA00022989"/>
    </source>
</evidence>
<evidence type="ECO:0000256" key="5">
    <source>
        <dbReference type="ARBA" id="ARBA00022741"/>
    </source>
</evidence>
<dbReference type="PROSITE" id="PS00211">
    <property type="entry name" value="ABC_TRANSPORTER_1"/>
    <property type="match status" value="1"/>
</dbReference>
<dbReference type="Gene3D" id="1.20.1560.10">
    <property type="entry name" value="ABC transporter type 1, transmembrane domain"/>
    <property type="match status" value="1"/>
</dbReference>
<comment type="subcellular location">
    <subcellularLocation>
        <location evidence="1">Cell membrane</location>
        <topology evidence="1">Multi-pass membrane protein</topology>
    </subcellularLocation>
</comment>
<dbReference type="InterPro" id="IPR036640">
    <property type="entry name" value="ABC1_TM_sf"/>
</dbReference>
<dbReference type="InterPro" id="IPR003593">
    <property type="entry name" value="AAA+_ATPase"/>
</dbReference>
<name>A0A967F1H6_9PROT</name>
<dbReference type="InterPro" id="IPR011527">
    <property type="entry name" value="ABC1_TM_dom"/>
</dbReference>
<dbReference type="InterPro" id="IPR003439">
    <property type="entry name" value="ABC_transporter-like_ATP-bd"/>
</dbReference>
<keyword evidence="7 9" id="KW-1133">Transmembrane helix</keyword>
<keyword evidence="2" id="KW-0813">Transport</keyword>
<dbReference type="Pfam" id="PF00664">
    <property type="entry name" value="ABC_membrane"/>
    <property type="match status" value="1"/>
</dbReference>
<dbReference type="GO" id="GO:0005524">
    <property type="term" value="F:ATP binding"/>
    <property type="evidence" value="ECO:0007669"/>
    <property type="project" value="UniProtKB-KW"/>
</dbReference>
<dbReference type="FunFam" id="3.40.50.300:FF:000854">
    <property type="entry name" value="Multidrug ABC transporter ATP-binding protein"/>
    <property type="match status" value="1"/>
</dbReference>
<dbReference type="AlphaFoldDB" id="A0A967F1H6"/>
<dbReference type="PROSITE" id="PS50893">
    <property type="entry name" value="ABC_TRANSPORTER_2"/>
    <property type="match status" value="1"/>
</dbReference>
<dbReference type="PANTHER" id="PTHR24221:SF654">
    <property type="entry name" value="ATP-BINDING CASSETTE SUB-FAMILY B MEMBER 6"/>
    <property type="match status" value="1"/>
</dbReference>
<evidence type="ECO:0000313" key="12">
    <source>
        <dbReference type="EMBL" id="NIA71364.1"/>
    </source>
</evidence>
<keyword evidence="13" id="KW-1185">Reference proteome</keyword>
<gene>
    <name evidence="12" type="ORF">HBA54_22465</name>
</gene>
<feature type="transmembrane region" description="Helical" evidence="9">
    <location>
        <begin position="268"/>
        <end position="290"/>
    </location>
</feature>
<dbReference type="InterPro" id="IPR039421">
    <property type="entry name" value="Type_1_exporter"/>
</dbReference>
<feature type="transmembrane region" description="Helical" evidence="9">
    <location>
        <begin position="155"/>
        <end position="180"/>
    </location>
</feature>
<evidence type="ECO:0000256" key="6">
    <source>
        <dbReference type="ARBA" id="ARBA00022840"/>
    </source>
</evidence>
<dbReference type="SUPFAM" id="SSF90123">
    <property type="entry name" value="ABC transporter transmembrane region"/>
    <property type="match status" value="1"/>
</dbReference>
<sequence length="603" mass="66427">MNPDDGMAKSKQFKRHTSPSDWSRIRFLCILSWSSLSRNGRALVLLTFVLVIGLSYGTTLPPLLFSSFIDAFEFQTTLTPKALWLIVGFLFVFWLSNFVRELLWVIVGPIHQRIQKQANVHFLDHVLSLPFQYHLEKSTGKLVEQLNQGQSGINLIVFNALTALVPTLLQTIFVILNTIIFLPLPIALIMSVMVVIYLSAVFLGVQRAGRFQRRAQKALIEGRGLLTDILLNIEIAKAFNREATLVDKYDADLSIAEKLFGRFLTVRFLLGAAQVTIMVTGLSVALAYTIRGVSEGNLSIGTMVLVQMYFLQTIAPLANLSRQYRDVKSGLAMLDGVIEVLSLPPTQPAQVADEPTIVKGTVSNIVFDKVTVELGGRTILREVSFEIHAGSTVAFVGPTGSGKSTIVRSILGLIDLTSGAIQFGETPKNQMPPGELLACTALVPQDTVLFHDTLENNLLFAQPKATRADLKRALHQVQLTELLDRLPNGIETQVGERGLKLSGGERQRIGLARALLRKPDLYIFDEATSGLDPLTEAAILADIQAIDPNATKIFITHRLNTVSFVDRVFVVQDGVIVEQGAPKRLYGEGGRYRALLDAMQREG</sequence>
<feature type="transmembrane region" description="Helical" evidence="9">
    <location>
        <begin position="42"/>
        <end position="63"/>
    </location>
</feature>
<dbReference type="Pfam" id="PF00005">
    <property type="entry name" value="ABC_tran"/>
    <property type="match status" value="1"/>
</dbReference>
<dbReference type="GO" id="GO:0005886">
    <property type="term" value="C:plasma membrane"/>
    <property type="evidence" value="ECO:0007669"/>
    <property type="project" value="UniProtKB-SubCell"/>
</dbReference>
<keyword evidence="8 9" id="KW-0472">Membrane</keyword>
<keyword evidence="6 12" id="KW-0067">ATP-binding</keyword>
<evidence type="ECO:0000256" key="1">
    <source>
        <dbReference type="ARBA" id="ARBA00004651"/>
    </source>
</evidence>
<evidence type="ECO:0000313" key="13">
    <source>
        <dbReference type="Proteomes" id="UP000761264"/>
    </source>
</evidence>
<dbReference type="InterPro" id="IPR027417">
    <property type="entry name" value="P-loop_NTPase"/>
</dbReference>
<comment type="caution">
    <text evidence="12">The sequence shown here is derived from an EMBL/GenBank/DDBJ whole genome shotgun (WGS) entry which is preliminary data.</text>
</comment>
<keyword evidence="4 9" id="KW-0812">Transmembrane</keyword>
<dbReference type="EMBL" id="JAAQPH010000021">
    <property type="protein sequence ID" value="NIA71364.1"/>
    <property type="molecule type" value="Genomic_DNA"/>
</dbReference>
<feature type="domain" description="ABC transporter" evidence="10">
    <location>
        <begin position="365"/>
        <end position="598"/>
    </location>
</feature>
<reference evidence="12" key="1">
    <citation type="submission" date="2020-03" db="EMBL/GenBank/DDBJ databases">
        <title>Genome of Pelagibius litoralis DSM 21314T.</title>
        <authorList>
            <person name="Wang G."/>
        </authorList>
    </citation>
    <scope>NUCLEOTIDE SEQUENCE</scope>
    <source>
        <strain evidence="12">DSM 21314</strain>
    </source>
</reference>
<dbReference type="GO" id="GO:0016887">
    <property type="term" value="F:ATP hydrolysis activity"/>
    <property type="evidence" value="ECO:0007669"/>
    <property type="project" value="InterPro"/>
</dbReference>
<organism evidence="12 13">
    <name type="scientific">Pelagibius litoralis</name>
    <dbReference type="NCBI Taxonomy" id="374515"/>
    <lineage>
        <taxon>Bacteria</taxon>
        <taxon>Pseudomonadati</taxon>
        <taxon>Pseudomonadota</taxon>
        <taxon>Alphaproteobacteria</taxon>
        <taxon>Rhodospirillales</taxon>
        <taxon>Rhodovibrionaceae</taxon>
        <taxon>Pelagibius</taxon>
    </lineage>
</organism>
<evidence type="ECO:0000256" key="4">
    <source>
        <dbReference type="ARBA" id="ARBA00022692"/>
    </source>
</evidence>
<feature type="transmembrane region" description="Helical" evidence="9">
    <location>
        <begin position="83"/>
        <end position="107"/>
    </location>
</feature>
<dbReference type="InterPro" id="IPR017871">
    <property type="entry name" value="ABC_transporter-like_CS"/>
</dbReference>
<dbReference type="SUPFAM" id="SSF52540">
    <property type="entry name" value="P-loop containing nucleoside triphosphate hydrolases"/>
    <property type="match status" value="1"/>
</dbReference>
<feature type="transmembrane region" description="Helical" evidence="9">
    <location>
        <begin position="186"/>
        <end position="205"/>
    </location>
</feature>
<feature type="domain" description="ABC transmembrane type-1" evidence="11">
    <location>
        <begin position="45"/>
        <end position="329"/>
    </location>
</feature>
<keyword evidence="3" id="KW-1003">Cell membrane</keyword>
<dbReference type="Gene3D" id="3.40.50.300">
    <property type="entry name" value="P-loop containing nucleotide triphosphate hydrolases"/>
    <property type="match status" value="1"/>
</dbReference>
<dbReference type="RefSeq" id="WP_167228917.1">
    <property type="nucleotide sequence ID" value="NZ_JAAQPH010000021.1"/>
</dbReference>
<keyword evidence="5" id="KW-0547">Nucleotide-binding</keyword>
<proteinExistence type="predicted"/>
<evidence type="ECO:0000256" key="8">
    <source>
        <dbReference type="ARBA" id="ARBA00023136"/>
    </source>
</evidence>
<dbReference type="PANTHER" id="PTHR24221">
    <property type="entry name" value="ATP-BINDING CASSETTE SUB-FAMILY B"/>
    <property type="match status" value="1"/>
</dbReference>
<dbReference type="PROSITE" id="PS50929">
    <property type="entry name" value="ABC_TM1F"/>
    <property type="match status" value="1"/>
</dbReference>
<protein>
    <submittedName>
        <fullName evidence="12">ABC transporter ATP-binding protein</fullName>
    </submittedName>
</protein>
<dbReference type="Proteomes" id="UP000761264">
    <property type="component" value="Unassembled WGS sequence"/>
</dbReference>
<dbReference type="GO" id="GO:0140359">
    <property type="term" value="F:ABC-type transporter activity"/>
    <property type="evidence" value="ECO:0007669"/>
    <property type="project" value="InterPro"/>
</dbReference>
<evidence type="ECO:0000259" key="11">
    <source>
        <dbReference type="PROSITE" id="PS50929"/>
    </source>
</evidence>
<evidence type="ECO:0000256" key="9">
    <source>
        <dbReference type="SAM" id="Phobius"/>
    </source>
</evidence>
<evidence type="ECO:0000256" key="3">
    <source>
        <dbReference type="ARBA" id="ARBA00022475"/>
    </source>
</evidence>
<accession>A0A967F1H6</accession>